<keyword evidence="7" id="KW-1185">Reference proteome</keyword>
<dbReference type="PATRIC" id="fig|1423774.3.peg.2492"/>
<dbReference type="AlphaFoldDB" id="A0A0R1WID4"/>
<keyword evidence="2 5" id="KW-0812">Transmembrane</keyword>
<evidence type="ECO:0000256" key="4">
    <source>
        <dbReference type="ARBA" id="ARBA00023136"/>
    </source>
</evidence>
<feature type="transmembrane region" description="Helical" evidence="5">
    <location>
        <begin position="97"/>
        <end position="118"/>
    </location>
</feature>
<gene>
    <name evidence="6" type="ORF">FD31_GL002399</name>
</gene>
<dbReference type="Proteomes" id="UP000051302">
    <property type="component" value="Unassembled WGS sequence"/>
</dbReference>
<evidence type="ECO:0008006" key="8">
    <source>
        <dbReference type="Google" id="ProtNLM"/>
    </source>
</evidence>
<dbReference type="RefSeq" id="WP_057891491.1">
    <property type="nucleotide sequence ID" value="NZ_AZFV01000007.1"/>
</dbReference>
<reference evidence="6 7" key="1">
    <citation type="journal article" date="2015" name="Genome Announc.">
        <title>Expanding the biotechnology potential of lactobacilli through comparative genomics of 213 strains and associated genera.</title>
        <authorList>
            <person name="Sun Z."/>
            <person name="Harris H.M."/>
            <person name="McCann A."/>
            <person name="Guo C."/>
            <person name="Argimon S."/>
            <person name="Zhang W."/>
            <person name="Yang X."/>
            <person name="Jeffery I.B."/>
            <person name="Cooney J.C."/>
            <person name="Kagawa T.F."/>
            <person name="Liu W."/>
            <person name="Song Y."/>
            <person name="Salvetti E."/>
            <person name="Wrobel A."/>
            <person name="Rasinkangas P."/>
            <person name="Parkhill J."/>
            <person name="Rea M.C."/>
            <person name="O'Sullivan O."/>
            <person name="Ritari J."/>
            <person name="Douillard F.P."/>
            <person name="Paul Ross R."/>
            <person name="Yang R."/>
            <person name="Briner A.E."/>
            <person name="Felis G.E."/>
            <person name="de Vos W.M."/>
            <person name="Barrangou R."/>
            <person name="Klaenhammer T.R."/>
            <person name="Caufield P.W."/>
            <person name="Cui Y."/>
            <person name="Zhang H."/>
            <person name="O'Toole P.W."/>
        </authorList>
    </citation>
    <scope>NUCLEOTIDE SEQUENCE [LARGE SCALE GENOMIC DNA]</scope>
    <source>
        <strain evidence="6 7">DSM 16982</strain>
    </source>
</reference>
<evidence type="ECO:0000256" key="1">
    <source>
        <dbReference type="ARBA" id="ARBA00004141"/>
    </source>
</evidence>
<keyword evidence="3 5" id="KW-1133">Transmembrane helix</keyword>
<evidence type="ECO:0000256" key="3">
    <source>
        <dbReference type="ARBA" id="ARBA00022989"/>
    </source>
</evidence>
<feature type="transmembrane region" description="Helical" evidence="5">
    <location>
        <begin position="260"/>
        <end position="282"/>
    </location>
</feature>
<protein>
    <recommendedName>
        <fullName evidence="8">Cobalt transport protein</fullName>
    </recommendedName>
</protein>
<evidence type="ECO:0000256" key="2">
    <source>
        <dbReference type="ARBA" id="ARBA00022692"/>
    </source>
</evidence>
<evidence type="ECO:0000256" key="5">
    <source>
        <dbReference type="SAM" id="Phobius"/>
    </source>
</evidence>
<dbReference type="EMBL" id="AZFV01000007">
    <property type="protein sequence ID" value="KRM17640.1"/>
    <property type="molecule type" value="Genomic_DNA"/>
</dbReference>
<organism evidence="6 7">
    <name type="scientific">Companilactobacillus nantensis DSM 16982</name>
    <dbReference type="NCBI Taxonomy" id="1423774"/>
    <lineage>
        <taxon>Bacteria</taxon>
        <taxon>Bacillati</taxon>
        <taxon>Bacillota</taxon>
        <taxon>Bacilli</taxon>
        <taxon>Lactobacillales</taxon>
        <taxon>Lactobacillaceae</taxon>
        <taxon>Companilactobacillus</taxon>
    </lineage>
</organism>
<proteinExistence type="predicted"/>
<evidence type="ECO:0000313" key="6">
    <source>
        <dbReference type="EMBL" id="KRM17640.1"/>
    </source>
</evidence>
<feature type="transmembrane region" description="Helical" evidence="5">
    <location>
        <begin position="35"/>
        <end position="51"/>
    </location>
</feature>
<name>A0A0R1WID4_9LACO</name>
<feature type="transmembrane region" description="Helical" evidence="5">
    <location>
        <begin position="12"/>
        <end position="29"/>
    </location>
</feature>
<evidence type="ECO:0000313" key="7">
    <source>
        <dbReference type="Proteomes" id="UP000051302"/>
    </source>
</evidence>
<comment type="caution">
    <text evidence="6">The sequence shown here is derived from an EMBL/GenBank/DDBJ whole genome shotgun (WGS) entry which is preliminary data.</text>
</comment>
<feature type="transmembrane region" description="Helical" evidence="5">
    <location>
        <begin position="227"/>
        <end position="248"/>
    </location>
</feature>
<dbReference type="GO" id="GO:0005886">
    <property type="term" value="C:plasma membrane"/>
    <property type="evidence" value="ECO:0007669"/>
    <property type="project" value="UniProtKB-ARBA"/>
</dbReference>
<accession>A0A0R1WID4</accession>
<dbReference type="InterPro" id="IPR003339">
    <property type="entry name" value="ABC/ECF_trnsptr_transmembrane"/>
</dbReference>
<keyword evidence="4 5" id="KW-0472">Membrane</keyword>
<comment type="subcellular location">
    <subcellularLocation>
        <location evidence="1">Membrane</location>
        <topology evidence="1">Multi-pass membrane protein</topology>
    </subcellularLocation>
</comment>
<feature type="transmembrane region" description="Helical" evidence="5">
    <location>
        <begin position="58"/>
        <end position="77"/>
    </location>
</feature>
<sequence>MNKLIVNFQRNINSVAMFVYLIAVILITLLYNNPFVLLGLNVALIVMVILTRHEKMRTYLKFASIIFVVTVLFNLLLNQRGTNVLLKWPLLTITSESLVNAAVLGTSFVNLFWAFSLYDALIRIKTVFELLAHLFKSIAIIFILTVKFIPQIIKIYTETKSVSKFRVKQPSNSGKTFERIKQTISLNEIVLNKSIASFMNVSDTLILKGYEQRQHKLGQIEFKRIDWLMVVLTVAAVVFNTVMSIQGLGKINFGSSKLNISFQGISVILIIDSLFILLPLLMGGMNYLWWKFYSSKITASDTITAKNYR</sequence>
<dbReference type="STRING" id="1423774.FD31_GL002399"/>
<feature type="transmembrane region" description="Helical" evidence="5">
    <location>
        <begin position="130"/>
        <end position="153"/>
    </location>
</feature>
<dbReference type="CDD" id="cd16914">
    <property type="entry name" value="EcfT"/>
    <property type="match status" value="1"/>
</dbReference>